<name>A0AB35I0H4_MICTH</name>
<comment type="caution">
    <text evidence="1">The sequence shown here is derived from an EMBL/GenBank/DDBJ whole genome shotgun (WGS) entry which is preliminary data.</text>
</comment>
<dbReference type="Proteomes" id="UP001209730">
    <property type="component" value="Unassembled WGS sequence"/>
</dbReference>
<protein>
    <recommendedName>
        <fullName evidence="3">N-acetyltransferase domain-containing protein</fullName>
    </recommendedName>
</protein>
<evidence type="ECO:0000313" key="2">
    <source>
        <dbReference type="Proteomes" id="UP001209730"/>
    </source>
</evidence>
<evidence type="ECO:0000313" key="1">
    <source>
        <dbReference type="EMBL" id="MCX2803131.1"/>
    </source>
</evidence>
<dbReference type="EMBL" id="JAPHQB010000032">
    <property type="protein sequence ID" value="MCX2803131.1"/>
    <property type="molecule type" value="Genomic_DNA"/>
</dbReference>
<evidence type="ECO:0008006" key="3">
    <source>
        <dbReference type="Google" id="ProtNLM"/>
    </source>
</evidence>
<dbReference type="AlphaFoldDB" id="A0AB35I0H4"/>
<dbReference type="RefSeq" id="WP_266066637.1">
    <property type="nucleotide sequence ID" value="NZ_JAPHQB010000032.1"/>
</dbReference>
<proteinExistence type="predicted"/>
<accession>A0AB35I0H4</accession>
<gene>
    <name evidence="1" type="ORF">OQJ68_15160</name>
</gene>
<reference evidence="1" key="1">
    <citation type="submission" date="2022-11" db="EMBL/GenBank/DDBJ databases">
        <title>Chitin-degrading and fungicidal potential of chitinolytic bacterial strains from marine environment of the Pacific Ocean regions.</title>
        <authorList>
            <person name="Pentekhina I."/>
            <person name="Nedashkovskaya O."/>
            <person name="Seitkalieva A."/>
            <person name="Podvolotskaya A."/>
            <person name="Tekutyeva L."/>
            <person name="Balabanova L."/>
        </authorList>
    </citation>
    <scope>NUCLEOTIDE SEQUENCE</scope>
    <source>
        <strain evidence="1">KMM 6838</strain>
    </source>
</reference>
<sequence length="185" mass="21319">MSNQPTYKMVWGKHDELRDIALEVAYQQLPNILVNQRGEGILKSQISLRGLDHKTFEKLARWEESGRRIAEWDWREVRKKYRTHPKRFELSIWHNDIFLCGASIGRPTWSGNKLRLDFIEANPSGSPLSGTIADIVILSGKLYAKAIGASEIRIMNPVNDKVRNYYMSKGGFKFDSVGNFCFQEI</sequence>
<organism evidence="1 2">
    <name type="scientific">Microbulbifer thermotolerans</name>
    <dbReference type="NCBI Taxonomy" id="252514"/>
    <lineage>
        <taxon>Bacteria</taxon>
        <taxon>Pseudomonadati</taxon>
        <taxon>Pseudomonadota</taxon>
        <taxon>Gammaproteobacteria</taxon>
        <taxon>Cellvibrionales</taxon>
        <taxon>Microbulbiferaceae</taxon>
        <taxon>Microbulbifer</taxon>
    </lineage>
</organism>